<keyword evidence="2" id="KW-1185">Reference proteome</keyword>
<dbReference type="EMBL" id="CM046393">
    <property type="protein sequence ID" value="KAI8551183.1"/>
    <property type="molecule type" value="Genomic_DNA"/>
</dbReference>
<reference evidence="1" key="1">
    <citation type="submission" date="2022-02" db="EMBL/GenBank/DDBJ databases">
        <title>Plant Genome Project.</title>
        <authorList>
            <person name="Zhang R.-G."/>
        </authorList>
    </citation>
    <scope>NUCLEOTIDE SEQUENCE</scope>
    <source>
        <strain evidence="1">AT1</strain>
    </source>
</reference>
<dbReference type="Proteomes" id="UP001062846">
    <property type="component" value="Chromosome 6"/>
</dbReference>
<accession>A0ACC0NFB6</accession>
<name>A0ACC0NFB6_RHOML</name>
<protein>
    <submittedName>
        <fullName evidence="1">Uncharacterized protein</fullName>
    </submittedName>
</protein>
<proteinExistence type="predicted"/>
<evidence type="ECO:0000313" key="2">
    <source>
        <dbReference type="Proteomes" id="UP001062846"/>
    </source>
</evidence>
<evidence type="ECO:0000313" key="1">
    <source>
        <dbReference type="EMBL" id="KAI8551183.1"/>
    </source>
</evidence>
<sequence length="173" mass="19899">MSSRSILSDVFKTRSRLLIVALYLDNCYAQTSSNCVSSCGNNRNIRHPFRVKGDPENCGSKKYELECEHERFVLYLFYSAKYYVHAINYNNCTIRLVDVGLQQGNCSSLPLYSLSDLNFTNFGAKPYSLQLTRYYGKIFGNYDPIPWDMAVALWVDCEKPVQKSPFYTDIKTS</sequence>
<comment type="caution">
    <text evidence="1">The sequence shown here is derived from an EMBL/GenBank/DDBJ whole genome shotgun (WGS) entry which is preliminary data.</text>
</comment>
<gene>
    <name evidence="1" type="ORF">RHMOL_Rhmol06G0165300</name>
</gene>
<organism evidence="1 2">
    <name type="scientific">Rhododendron molle</name>
    <name type="common">Chinese azalea</name>
    <name type="synonym">Azalea mollis</name>
    <dbReference type="NCBI Taxonomy" id="49168"/>
    <lineage>
        <taxon>Eukaryota</taxon>
        <taxon>Viridiplantae</taxon>
        <taxon>Streptophyta</taxon>
        <taxon>Embryophyta</taxon>
        <taxon>Tracheophyta</taxon>
        <taxon>Spermatophyta</taxon>
        <taxon>Magnoliopsida</taxon>
        <taxon>eudicotyledons</taxon>
        <taxon>Gunneridae</taxon>
        <taxon>Pentapetalae</taxon>
        <taxon>asterids</taxon>
        <taxon>Ericales</taxon>
        <taxon>Ericaceae</taxon>
        <taxon>Ericoideae</taxon>
        <taxon>Rhodoreae</taxon>
        <taxon>Rhododendron</taxon>
    </lineage>
</organism>